<dbReference type="RefSeq" id="WP_008199238.1">
    <property type="nucleotide sequence ID" value="NZ_CM001023.1"/>
</dbReference>
<dbReference type="OrthoDB" id="8482296at2"/>
<dbReference type="Proteomes" id="UP000003919">
    <property type="component" value="Unassembled WGS sequence"/>
</dbReference>
<evidence type="ECO:0000313" key="2">
    <source>
        <dbReference type="EMBL" id="EAZ80542.1"/>
    </source>
</evidence>
<dbReference type="eggNOG" id="ENOG502Z84U">
    <property type="taxonomic scope" value="Bacteria"/>
</dbReference>
<organism evidence="2 3">
    <name type="scientific">Algoriphagus machipongonensis</name>
    <dbReference type="NCBI Taxonomy" id="388413"/>
    <lineage>
        <taxon>Bacteria</taxon>
        <taxon>Pseudomonadati</taxon>
        <taxon>Bacteroidota</taxon>
        <taxon>Cytophagia</taxon>
        <taxon>Cytophagales</taxon>
        <taxon>Cyclobacteriaceae</taxon>
        <taxon>Algoriphagus</taxon>
    </lineage>
</organism>
<feature type="signal peptide" evidence="1">
    <location>
        <begin position="1"/>
        <end position="20"/>
    </location>
</feature>
<feature type="chain" id="PRO_5002652847" evidence="1">
    <location>
        <begin position="21"/>
        <end position="333"/>
    </location>
</feature>
<gene>
    <name evidence="2" type="ORF">ALPR1_06450</name>
</gene>
<evidence type="ECO:0000313" key="3">
    <source>
        <dbReference type="Proteomes" id="UP000003919"/>
    </source>
</evidence>
<sequence>MLLIKKISFLSIFLVGLVSATSVNSVPFKTSDAPFLIEELNTDGLYFAEFYDYIYRGHFEHVELAREDQLFLMIYSKYLRTFGATCPDQLPENKVEIMDLICVTEEVTTQNGMETSRVCVEYERVGSGIFADPELYAAQLRLEKEQASDFFPKTLEMLSDPNSIGNSLDMVHKSKGLLGDMERFFILNPCESEALKQFERNLMNYALNQESDRLEGVSKYQQMKESGGPTGAQDFTKLLDNLVKDQARTWVFNKYQAGSISDVAIQSKDQSGRPKIIQANYKFSGFMGNSQGWVRVLFENGLPECIIFYDYPENCKTPNSGIVSDYAEGGYRK</sequence>
<keyword evidence="3" id="KW-1185">Reference proteome</keyword>
<accession>A3HZ56</accession>
<dbReference type="EMBL" id="AAXU02000001">
    <property type="protein sequence ID" value="EAZ80542.1"/>
    <property type="molecule type" value="Genomic_DNA"/>
</dbReference>
<keyword evidence="1" id="KW-0732">Signal</keyword>
<reference evidence="2 3" key="1">
    <citation type="journal article" date="2011" name="J. Bacteriol.">
        <title>Complete genome sequence of Algoriphagus sp. PR1, bacterial prey of a colony-forming choanoflagellate.</title>
        <authorList>
            <person name="Alegado R.A."/>
            <person name="Ferriera S."/>
            <person name="Nusbaum C."/>
            <person name="Young S.K."/>
            <person name="Zeng Q."/>
            <person name="Imamovic A."/>
            <person name="Fairclough S.R."/>
            <person name="King N."/>
        </authorList>
    </citation>
    <scope>NUCLEOTIDE SEQUENCE [LARGE SCALE GENOMIC DNA]</scope>
    <source>
        <strain evidence="2 3">PR1</strain>
    </source>
</reference>
<name>A3HZ56_9BACT</name>
<evidence type="ECO:0000256" key="1">
    <source>
        <dbReference type="SAM" id="SignalP"/>
    </source>
</evidence>
<dbReference type="HOGENOM" id="CLU_815581_0_0_10"/>
<comment type="caution">
    <text evidence="2">The sequence shown here is derived from an EMBL/GenBank/DDBJ whole genome shotgun (WGS) entry which is preliminary data.</text>
</comment>
<protein>
    <submittedName>
        <fullName evidence="2">Uncharacterized protein</fullName>
    </submittedName>
</protein>
<proteinExistence type="predicted"/>
<dbReference type="AlphaFoldDB" id="A3HZ56"/>